<dbReference type="SMART" id="SM00116">
    <property type="entry name" value="CBS"/>
    <property type="match status" value="2"/>
</dbReference>
<dbReference type="NCBIfam" id="TIGR00400">
    <property type="entry name" value="mgtE"/>
    <property type="match status" value="1"/>
</dbReference>
<evidence type="ECO:0000256" key="5">
    <source>
        <dbReference type="ARBA" id="ARBA00022842"/>
    </source>
</evidence>
<keyword evidence="5 9" id="KW-0460">Magnesium</keyword>
<proteinExistence type="inferred from homology"/>
<protein>
    <recommendedName>
        <fullName evidence="9">Magnesium transporter MgtE</fullName>
    </recommendedName>
</protein>
<name>A0ABR8YXB8_9CLOT</name>
<comment type="subcellular location">
    <subcellularLocation>
        <location evidence="9">Cell membrane</location>
        <topology evidence="9">Multi-pass membrane protein</topology>
    </subcellularLocation>
    <subcellularLocation>
        <location evidence="1">Membrane</location>
        <topology evidence="1">Multi-pass membrane protein</topology>
    </subcellularLocation>
</comment>
<dbReference type="RefSeq" id="WP_191741813.1">
    <property type="nucleotide sequence ID" value="NZ_JACSQB010000188.1"/>
</dbReference>
<evidence type="ECO:0000256" key="3">
    <source>
        <dbReference type="ARBA" id="ARBA00022448"/>
    </source>
</evidence>
<keyword evidence="8" id="KW-0129">CBS domain</keyword>
<evidence type="ECO:0000313" key="12">
    <source>
        <dbReference type="Proteomes" id="UP000627166"/>
    </source>
</evidence>
<comment type="function">
    <text evidence="9">Acts as a magnesium transporter.</text>
</comment>
<dbReference type="Gene3D" id="3.10.580.10">
    <property type="entry name" value="CBS-domain"/>
    <property type="match status" value="1"/>
</dbReference>
<dbReference type="Pfam" id="PF01769">
    <property type="entry name" value="MgtE"/>
    <property type="match status" value="1"/>
</dbReference>
<organism evidence="11 12">
    <name type="scientific">Clostridium faecium</name>
    <dbReference type="NCBI Taxonomy" id="2762223"/>
    <lineage>
        <taxon>Bacteria</taxon>
        <taxon>Bacillati</taxon>
        <taxon>Bacillota</taxon>
        <taxon>Clostridia</taxon>
        <taxon>Eubacteriales</taxon>
        <taxon>Clostridiaceae</taxon>
        <taxon>Clostridium</taxon>
    </lineage>
</organism>
<evidence type="ECO:0000256" key="7">
    <source>
        <dbReference type="ARBA" id="ARBA00023136"/>
    </source>
</evidence>
<evidence type="ECO:0000256" key="9">
    <source>
        <dbReference type="RuleBase" id="RU362011"/>
    </source>
</evidence>
<keyword evidence="7 9" id="KW-0472">Membrane</keyword>
<dbReference type="InterPro" id="IPR036739">
    <property type="entry name" value="SLC41_membr_dom_sf"/>
</dbReference>
<dbReference type="InterPro" id="IPR038076">
    <property type="entry name" value="MgtE_N_sf"/>
</dbReference>
<dbReference type="SUPFAM" id="SSF54631">
    <property type="entry name" value="CBS-domain pair"/>
    <property type="match status" value="1"/>
</dbReference>
<dbReference type="InterPro" id="IPR006669">
    <property type="entry name" value="MgtE_transporter"/>
</dbReference>
<dbReference type="SUPFAM" id="SSF158791">
    <property type="entry name" value="MgtE N-terminal domain-like"/>
    <property type="match status" value="1"/>
</dbReference>
<comment type="caution">
    <text evidence="11">The sequence shown here is derived from an EMBL/GenBank/DDBJ whole genome shotgun (WGS) entry which is preliminary data.</text>
</comment>
<evidence type="ECO:0000256" key="8">
    <source>
        <dbReference type="PROSITE-ProRule" id="PRU00703"/>
    </source>
</evidence>
<keyword evidence="12" id="KW-1185">Reference proteome</keyword>
<dbReference type="PANTHER" id="PTHR43773">
    <property type="entry name" value="MAGNESIUM TRANSPORTER MGTE"/>
    <property type="match status" value="1"/>
</dbReference>
<evidence type="ECO:0000256" key="4">
    <source>
        <dbReference type="ARBA" id="ARBA00022692"/>
    </source>
</evidence>
<dbReference type="InterPro" id="IPR046342">
    <property type="entry name" value="CBS_dom_sf"/>
</dbReference>
<dbReference type="Pfam" id="PF03448">
    <property type="entry name" value="MgtE_N"/>
    <property type="match status" value="1"/>
</dbReference>
<gene>
    <name evidence="11" type="primary">mgtE</name>
    <name evidence="11" type="ORF">H9637_17955</name>
</gene>
<feature type="domain" description="CBS" evidence="10">
    <location>
        <begin position="196"/>
        <end position="252"/>
    </location>
</feature>
<keyword evidence="9" id="KW-1003">Cell membrane</keyword>
<dbReference type="EMBL" id="JACSQB010000188">
    <property type="protein sequence ID" value="MBD8048885.1"/>
    <property type="molecule type" value="Genomic_DNA"/>
</dbReference>
<evidence type="ECO:0000256" key="2">
    <source>
        <dbReference type="ARBA" id="ARBA00009749"/>
    </source>
</evidence>
<keyword evidence="3 9" id="KW-0813">Transport</keyword>
<reference evidence="11 12" key="1">
    <citation type="submission" date="2020-08" db="EMBL/GenBank/DDBJ databases">
        <title>A Genomic Blueprint of the Chicken Gut Microbiome.</title>
        <authorList>
            <person name="Gilroy R."/>
            <person name="Ravi A."/>
            <person name="Getino M."/>
            <person name="Pursley I."/>
            <person name="Horton D.L."/>
            <person name="Alikhan N.-F."/>
            <person name="Baker D."/>
            <person name="Gharbi K."/>
            <person name="Hall N."/>
            <person name="Watson M."/>
            <person name="Adriaenssens E.M."/>
            <person name="Foster-Nyarko E."/>
            <person name="Jarju S."/>
            <person name="Secka A."/>
            <person name="Antonio M."/>
            <person name="Oren A."/>
            <person name="Chaudhuri R."/>
            <person name="La Ragione R.M."/>
            <person name="Hildebrand F."/>
            <person name="Pallen M.J."/>
        </authorList>
    </citation>
    <scope>NUCLEOTIDE SEQUENCE [LARGE SCALE GENOMIC DNA]</scope>
    <source>
        <strain evidence="11 12">N37</strain>
    </source>
</reference>
<dbReference type="SUPFAM" id="SSF161093">
    <property type="entry name" value="MgtE membrane domain-like"/>
    <property type="match status" value="1"/>
</dbReference>
<dbReference type="InterPro" id="IPR006667">
    <property type="entry name" value="SLC41_membr_dom"/>
</dbReference>
<evidence type="ECO:0000259" key="10">
    <source>
        <dbReference type="PROSITE" id="PS51371"/>
    </source>
</evidence>
<feature type="transmembrane region" description="Helical" evidence="9">
    <location>
        <begin position="354"/>
        <end position="374"/>
    </location>
</feature>
<comment type="subunit">
    <text evidence="9">Homodimer.</text>
</comment>
<keyword evidence="9" id="KW-0479">Metal-binding</keyword>
<sequence>MEFRKVLDLIKASRFVDARNLLIEEKPVDIAQFLEEVDEEKMLIIFRILPKDIATEVFSHMSTEDVQYIIEAITDDELSHIIDKLFLDDTVDILEELPANVVKKVLKNTKEGKRRLINTFLNYPDNSAGSIMTIEYVRLRKEMTVKEAVEHIKRTGLNKETIDTCYVTNGKRKLEGVLSIRELILNDDDELIKNIMNDNVISTHTLDDQEVVADLFKKYDFLAMPVVDNENRLVGIITIDDIVDIIEQENTEDFQKMAAMGPSEEEYLKTNVFNLAKNRIVWLLVLMVSATFTGNIIRRYDEVLQSVVILASFIPMLMDTGGNAGSQASTLVIRGLALGEIELKDVFKVLWKELRVSIIVGIVLSGVNFLRVYFLEKVELYVAITVCATLFFTVVIAKVVGCVLPIAAKKLKLDPAIMASPLITTIVDALALIIYFGMATMFLGI</sequence>
<dbReference type="PROSITE" id="PS51371">
    <property type="entry name" value="CBS"/>
    <property type="match status" value="1"/>
</dbReference>
<keyword evidence="4 9" id="KW-0812">Transmembrane</keyword>
<dbReference type="InterPro" id="IPR000644">
    <property type="entry name" value="CBS_dom"/>
</dbReference>
<keyword evidence="6 9" id="KW-1133">Transmembrane helix</keyword>
<evidence type="ECO:0000313" key="11">
    <source>
        <dbReference type="EMBL" id="MBD8048885.1"/>
    </source>
</evidence>
<dbReference type="CDD" id="cd04606">
    <property type="entry name" value="CBS_pair_Mg_transporter"/>
    <property type="match status" value="1"/>
</dbReference>
<evidence type="ECO:0000256" key="1">
    <source>
        <dbReference type="ARBA" id="ARBA00004141"/>
    </source>
</evidence>
<dbReference type="InterPro" id="IPR006668">
    <property type="entry name" value="Mg_transptr_MgtE_intracell_dom"/>
</dbReference>
<accession>A0ABR8YXB8</accession>
<evidence type="ECO:0000256" key="6">
    <source>
        <dbReference type="ARBA" id="ARBA00022989"/>
    </source>
</evidence>
<dbReference type="Proteomes" id="UP000627166">
    <property type="component" value="Unassembled WGS sequence"/>
</dbReference>
<feature type="transmembrane region" description="Helical" evidence="9">
    <location>
        <begin position="419"/>
        <end position="443"/>
    </location>
</feature>
<dbReference type="Gene3D" id="1.10.357.20">
    <property type="entry name" value="SLC41 divalent cation transporters, integral membrane domain"/>
    <property type="match status" value="1"/>
</dbReference>
<dbReference type="PANTHER" id="PTHR43773:SF1">
    <property type="entry name" value="MAGNESIUM TRANSPORTER MGTE"/>
    <property type="match status" value="1"/>
</dbReference>
<dbReference type="Pfam" id="PF00571">
    <property type="entry name" value="CBS"/>
    <property type="match status" value="2"/>
</dbReference>
<dbReference type="SMART" id="SM00924">
    <property type="entry name" value="MgtE_N"/>
    <property type="match status" value="1"/>
</dbReference>
<comment type="similarity">
    <text evidence="2 9">Belongs to the SLC41A transporter family.</text>
</comment>
<comment type="caution">
    <text evidence="9">Lacks conserved residue(s) required for the propagation of feature annotation.</text>
</comment>
<feature type="transmembrane region" description="Helical" evidence="9">
    <location>
        <begin position="380"/>
        <end position="407"/>
    </location>
</feature>
<dbReference type="Gene3D" id="1.25.60.10">
    <property type="entry name" value="MgtE N-terminal domain-like"/>
    <property type="match status" value="1"/>
</dbReference>